<name>A0ABQ2APQ2_9MICC</name>
<dbReference type="InterPro" id="IPR010985">
    <property type="entry name" value="Ribbon_hlx_hlx"/>
</dbReference>
<evidence type="ECO:0008006" key="3">
    <source>
        <dbReference type="Google" id="ProtNLM"/>
    </source>
</evidence>
<evidence type="ECO:0000313" key="1">
    <source>
        <dbReference type="EMBL" id="GGH93808.1"/>
    </source>
</evidence>
<dbReference type="RefSeq" id="WP_188571055.1">
    <property type="nucleotide sequence ID" value="NZ_BMFW01000005.1"/>
</dbReference>
<sequence length="47" mass="5295">MTATTRRTVRIPDELWHAALAVAAERGETLSDIIRERLAGYVKEETP</sequence>
<keyword evidence="2" id="KW-1185">Reference proteome</keyword>
<evidence type="ECO:0000313" key="2">
    <source>
        <dbReference type="Proteomes" id="UP000643279"/>
    </source>
</evidence>
<accession>A0ABQ2APQ2</accession>
<reference evidence="2" key="1">
    <citation type="journal article" date="2019" name="Int. J. Syst. Evol. Microbiol.">
        <title>The Global Catalogue of Microorganisms (GCM) 10K type strain sequencing project: providing services to taxonomists for standard genome sequencing and annotation.</title>
        <authorList>
            <consortium name="The Broad Institute Genomics Platform"/>
            <consortium name="The Broad Institute Genome Sequencing Center for Infectious Disease"/>
            <person name="Wu L."/>
            <person name="Ma J."/>
        </authorList>
    </citation>
    <scope>NUCLEOTIDE SEQUENCE [LARGE SCALE GENOMIC DNA]</scope>
    <source>
        <strain evidence="2">CGMCC 1.12778</strain>
    </source>
</reference>
<dbReference type="EMBL" id="BMFW01000005">
    <property type="protein sequence ID" value="GGH93808.1"/>
    <property type="molecule type" value="Genomic_DNA"/>
</dbReference>
<protein>
    <recommendedName>
        <fullName evidence="3">Ribbon-helix-helix protein CopG domain-containing protein</fullName>
    </recommendedName>
</protein>
<dbReference type="Proteomes" id="UP000643279">
    <property type="component" value="Unassembled WGS sequence"/>
</dbReference>
<proteinExistence type="predicted"/>
<comment type="caution">
    <text evidence="1">The sequence shown here is derived from an EMBL/GenBank/DDBJ whole genome shotgun (WGS) entry which is preliminary data.</text>
</comment>
<dbReference type="SUPFAM" id="SSF47598">
    <property type="entry name" value="Ribbon-helix-helix"/>
    <property type="match status" value="1"/>
</dbReference>
<organism evidence="1 2">
    <name type="scientific">Arthrobacter liuii</name>
    <dbReference type="NCBI Taxonomy" id="1476996"/>
    <lineage>
        <taxon>Bacteria</taxon>
        <taxon>Bacillati</taxon>
        <taxon>Actinomycetota</taxon>
        <taxon>Actinomycetes</taxon>
        <taxon>Micrococcales</taxon>
        <taxon>Micrococcaceae</taxon>
        <taxon>Arthrobacter</taxon>
    </lineage>
</organism>
<gene>
    <name evidence="1" type="ORF">GCM10007170_15540</name>
</gene>